<dbReference type="PROSITE" id="PS50089">
    <property type="entry name" value="ZF_RING_2"/>
    <property type="match status" value="1"/>
</dbReference>
<accession>A0A2W1D7F3</accession>
<dbReference type="OrthoDB" id="3657158at2759"/>
<gene>
    <name evidence="1" type="ORF">Ptr86124_012870</name>
</gene>
<name>A0A2W1D7F3_9PLEO</name>
<comment type="caution">
    <text evidence="1">The sequence shown here is derived from an EMBL/GenBank/DDBJ whole genome shotgun (WGS) entry which is preliminary data.</text>
</comment>
<dbReference type="AlphaFoldDB" id="A0A2W1D7F3"/>
<dbReference type="Proteomes" id="UP000249757">
    <property type="component" value="Unassembled WGS sequence"/>
</dbReference>
<protein>
    <submittedName>
        <fullName evidence="1">Uncharacterized protein</fullName>
    </submittedName>
</protein>
<reference evidence="2" key="1">
    <citation type="journal article" date="2022" name="Microb. Genom.">
        <title>A global pangenome for the wheat fungal pathogen Pyrenophora tritici-repentis and prediction of effector protein structural homology.</title>
        <authorList>
            <person name="Moolhuijzen P.M."/>
            <person name="See P.T."/>
            <person name="Shi G."/>
            <person name="Powell H.R."/>
            <person name="Cockram J."/>
            <person name="Jorgensen L.N."/>
            <person name="Benslimane H."/>
            <person name="Strelkov S.E."/>
            <person name="Turner J."/>
            <person name="Liu Z."/>
            <person name="Moffat C.S."/>
        </authorList>
    </citation>
    <scope>NUCLEOTIDE SEQUENCE [LARGE SCALE GENOMIC DNA]</scope>
</reference>
<evidence type="ECO:0000313" key="2">
    <source>
        <dbReference type="Proteomes" id="UP000249757"/>
    </source>
</evidence>
<organism evidence="1 2">
    <name type="scientific">Pyrenophora tritici-repentis</name>
    <dbReference type="NCBI Taxonomy" id="45151"/>
    <lineage>
        <taxon>Eukaryota</taxon>
        <taxon>Fungi</taxon>
        <taxon>Dikarya</taxon>
        <taxon>Ascomycota</taxon>
        <taxon>Pezizomycotina</taxon>
        <taxon>Dothideomycetes</taxon>
        <taxon>Pleosporomycetidae</taxon>
        <taxon>Pleosporales</taxon>
        <taxon>Pleosporineae</taxon>
        <taxon>Pleosporaceae</taxon>
        <taxon>Pyrenophora</taxon>
    </lineage>
</organism>
<dbReference type="Gene3D" id="3.30.40.10">
    <property type="entry name" value="Zinc/RING finger domain, C3HC4 (zinc finger)"/>
    <property type="match status" value="1"/>
</dbReference>
<dbReference type="SUPFAM" id="SSF57850">
    <property type="entry name" value="RING/U-box"/>
    <property type="match status" value="1"/>
</dbReference>
<dbReference type="InterPro" id="IPR013083">
    <property type="entry name" value="Znf_RING/FYVE/PHD"/>
</dbReference>
<sequence>MASTGNISRYLRVSAYCFLCNRPFSTDHAPVAIRACGHIFGYRCLSITLNGGDVDVKATWSDVSMLAPKGAKCPECKVPITHIESEQKALSILRDISSDAPDQRNRLHAFVEQLRESVAKEDPDVEPKDYMQFFRRCYTSDGDDILQKALQDAASAGDYFSPFHDAITASRASDPQPMGFALLRLCYLLWDAHHAMRRKSSVSINVLLWEGNRCLGVTNPLVQWEDVEEAAEMEDTRLFPLLHCFTMLASQALARQNLVEPWVGEEGVGLARKFACECIGPHFEGEPGDVWLVKLGVVVNELKRHQFEMGRRPLAGGSAERSIVRGWWALGNMEAESEE</sequence>
<keyword evidence="2" id="KW-1185">Reference proteome</keyword>
<proteinExistence type="predicted"/>
<evidence type="ECO:0000313" key="1">
    <source>
        <dbReference type="EMBL" id="KAI1508149.1"/>
    </source>
</evidence>
<dbReference type="InterPro" id="IPR001841">
    <property type="entry name" value="Znf_RING"/>
</dbReference>
<dbReference type="EMBL" id="NRDI02000028">
    <property type="protein sequence ID" value="KAI1508149.1"/>
    <property type="molecule type" value="Genomic_DNA"/>
</dbReference>